<evidence type="ECO:0000313" key="3">
    <source>
        <dbReference type="Proteomes" id="UP000039865"/>
    </source>
</evidence>
<reference evidence="2 3" key="1">
    <citation type="submission" date="2014-06" db="EMBL/GenBank/DDBJ databases">
        <authorList>
            <person name="Swart Estienne"/>
        </authorList>
    </citation>
    <scope>NUCLEOTIDE SEQUENCE [LARGE SCALE GENOMIC DNA]</scope>
    <source>
        <strain evidence="2 3">130c</strain>
    </source>
</reference>
<keyword evidence="3" id="KW-1185">Reference proteome</keyword>
<name>A0A078ADC6_STYLE</name>
<dbReference type="InterPro" id="IPR052394">
    <property type="entry name" value="LRR-containing"/>
</dbReference>
<feature type="region of interest" description="Disordered" evidence="1">
    <location>
        <begin position="1"/>
        <end position="24"/>
    </location>
</feature>
<dbReference type="PANTHER" id="PTHR24114">
    <property type="entry name" value="LEUCINE RICH REPEAT FAMILY PROTEIN"/>
    <property type="match status" value="1"/>
</dbReference>
<dbReference type="OMA" id="DGMNPIY"/>
<dbReference type="InterPro" id="IPR001611">
    <property type="entry name" value="Leu-rich_rpt"/>
</dbReference>
<evidence type="ECO:0000313" key="2">
    <source>
        <dbReference type="EMBL" id="CDW78863.1"/>
    </source>
</evidence>
<proteinExistence type="predicted"/>
<dbReference type="Proteomes" id="UP000039865">
    <property type="component" value="Unassembled WGS sequence"/>
</dbReference>
<dbReference type="InterPro" id="IPR032675">
    <property type="entry name" value="LRR_dom_sf"/>
</dbReference>
<feature type="region of interest" description="Disordered" evidence="1">
    <location>
        <begin position="1138"/>
        <end position="1158"/>
    </location>
</feature>
<dbReference type="Gene3D" id="3.80.10.10">
    <property type="entry name" value="Ribonuclease Inhibitor"/>
    <property type="match status" value="1"/>
</dbReference>
<dbReference type="Pfam" id="PF13516">
    <property type="entry name" value="LRR_6"/>
    <property type="match status" value="1"/>
</dbReference>
<dbReference type="InParanoid" id="A0A078ADC6"/>
<organism evidence="2 3">
    <name type="scientific">Stylonychia lemnae</name>
    <name type="common">Ciliate</name>
    <dbReference type="NCBI Taxonomy" id="5949"/>
    <lineage>
        <taxon>Eukaryota</taxon>
        <taxon>Sar</taxon>
        <taxon>Alveolata</taxon>
        <taxon>Ciliophora</taxon>
        <taxon>Intramacronucleata</taxon>
        <taxon>Spirotrichea</taxon>
        <taxon>Stichotrichia</taxon>
        <taxon>Sporadotrichida</taxon>
        <taxon>Oxytrichidae</taxon>
        <taxon>Stylonychinae</taxon>
        <taxon>Stylonychia</taxon>
    </lineage>
</organism>
<evidence type="ECO:0008006" key="4">
    <source>
        <dbReference type="Google" id="ProtNLM"/>
    </source>
</evidence>
<dbReference type="EMBL" id="CCKQ01007483">
    <property type="protein sequence ID" value="CDW78863.1"/>
    <property type="molecule type" value="Genomic_DNA"/>
</dbReference>
<accession>A0A078ADC6</accession>
<feature type="compositionally biased region" description="Basic and acidic residues" evidence="1">
    <location>
        <begin position="1145"/>
        <end position="1158"/>
    </location>
</feature>
<sequence>MESKQPQSRGGMSSGSQTHRFFNPNYEDNKDFYLPNVKTSIIKKNQVTYQNVSNMNSIQSNKFQQNQQSQQEILTDSSKSISPNIHATGLQTQRLPSSHSSIRQPDNIGFSRQSSFTKVVNQPQSNFLAGSISERNLANDMPEKKFNFKLEEIDMLRRSQQFAQNLLKQRLNGGTLETQASALILAPKLMPQLKTYTPKTNKQFKTDRNHIIHMREKSFAKLFEPTTFIQEDEPSFEDELEGEEAKGVFYKKGKNIERMIQKRKESPFTKFFQKCTNNHVIPQPIGIINSKGYKRTTVQTAGFKMGDDYAQALGESLRKTTRHPVVVNLSVNRLSDKGAVPILNSLSNDIQELDLSSNPLMRIKSYVLINDILSKGLNKLKTLKLEKNNIGDHTMKQLCETLEGNSTLTFLNVNNNNLTDQGALYLANMLKINSALRVLFISWNKIRFRGAILLADAFAVNKGVQILDASFNSFGSNQQAKQSYLMLLTPKTSSQNGDSPETPEKLKNTLQLNGGDAEKLPQSFKNMFLLNKTLIHVDLSHNGFMEEEIKGMSEGLKENHTILGLHMLGNQRSTDTLGYMTARDNNPGASHIMTKLSSTLDMGRVSQHRTELQAASNCWICEGWTQIMFQFDPMQTIHKQLDEYSPVYIHLSCDNYEPDLMERNEDGVYRLLRMIPPGSQNYYFTVDSESENQYFAHDQKHREIYIGEKVDHRSIKVPMTNIIDNVAQQKQPITQTLLEDLSVMIRPPPREPPRRNKEKEPWDFKKSVFYPYQPDSEVLLNNCFEFDFETSKITKVIKDYDEIAKIKEYLRTIYKYVRECYKYFSAISPNNNVFSVGQLIFQEIINNTTTIDRELLSNNDVDLEFITTNAGVKQHKFNPDRALVRYQMLELFVRIAVQKYYKSKYCETYYEAIQTMFEKEILPYIRNFDCHIWRKNCLWTESCDIIYKAYMPVVKMLYKQNSGRYTKPGHQPFMSLEEFQEMITQTSICSDNFGQREIGIHFNLSKMTEINEVDFDKHMKMQFIEFIEALGRIAEKLNLETLKAKYGFDEDDDQDNQEYNKANNNKLSSKIEFLIKILMGTNLNSVGNDKKLRQLNKQIENNIQKNKTSTVNLLENTMQKKVSMMSILINNFQNKSQATASTKNNESELKQVAENDSD</sequence>
<dbReference type="SMART" id="SM00368">
    <property type="entry name" value="LRR_RI"/>
    <property type="match status" value="5"/>
</dbReference>
<dbReference type="PANTHER" id="PTHR24114:SF2">
    <property type="entry name" value="F-BOX DOMAIN-CONTAINING PROTEIN-RELATED"/>
    <property type="match status" value="1"/>
</dbReference>
<dbReference type="OrthoDB" id="415435at2759"/>
<dbReference type="AlphaFoldDB" id="A0A078ADC6"/>
<gene>
    <name evidence="2" type="primary">Contig17979.g19114</name>
    <name evidence="2" type="ORF">STYLEM_7847</name>
</gene>
<protein>
    <recommendedName>
        <fullName evidence="4">Leucine Rich Repeat family protein</fullName>
    </recommendedName>
</protein>
<dbReference type="SUPFAM" id="SSF52047">
    <property type="entry name" value="RNI-like"/>
    <property type="match status" value="1"/>
</dbReference>
<feature type="compositionally biased region" description="Polar residues" evidence="1">
    <location>
        <begin position="1"/>
        <end position="20"/>
    </location>
</feature>
<evidence type="ECO:0000256" key="1">
    <source>
        <dbReference type="SAM" id="MobiDB-lite"/>
    </source>
</evidence>